<dbReference type="PATRIC" id="fig|1317121.7.peg.3763"/>
<sequence length="122" mass="13962">MRMLKAGAVALIAVLPFAAHAEPYLLMAEEHGCYWCEKWNEEIAPIYPKTVEGRTAPLRRYDLHSETPDVVFERRVQYTPTFILVEDGKELGRIEGYPGEDFFWGLLTVMFQRAGIPLEEAS</sequence>
<dbReference type="Proteomes" id="UP000036938">
    <property type="component" value="Unassembled WGS sequence"/>
</dbReference>
<organism evidence="2 3">
    <name type="scientific">Pseudaestuariivita atlantica</name>
    <dbReference type="NCBI Taxonomy" id="1317121"/>
    <lineage>
        <taxon>Bacteria</taxon>
        <taxon>Pseudomonadati</taxon>
        <taxon>Pseudomonadota</taxon>
        <taxon>Alphaproteobacteria</taxon>
        <taxon>Rhodobacterales</taxon>
        <taxon>Paracoccaceae</taxon>
        <taxon>Pseudaestuariivita</taxon>
    </lineage>
</organism>
<keyword evidence="3" id="KW-1185">Reference proteome</keyword>
<dbReference type="InterPro" id="IPR036249">
    <property type="entry name" value="Thioredoxin-like_sf"/>
</dbReference>
<dbReference type="STRING" id="1317121.ATO11_15190"/>
<reference evidence="2 3" key="1">
    <citation type="journal article" date="2015" name="Int. J. Syst. Evol. Microbiol.">
        <title>Aestuariivita atlantica sp. nov., isolated from deep sea sediment of the Atlantic Ocean.</title>
        <authorList>
            <person name="Li G."/>
            <person name="Lai Q."/>
            <person name="Du Y."/>
            <person name="Liu X."/>
            <person name="Sun F."/>
            <person name="Shao Z."/>
        </authorList>
    </citation>
    <scope>NUCLEOTIDE SEQUENCE [LARGE SCALE GENOMIC DNA]</scope>
    <source>
        <strain evidence="2 3">22II-S11-z3</strain>
    </source>
</reference>
<feature type="chain" id="PRO_5005554087" description="Regulatory protein" evidence="1">
    <location>
        <begin position="22"/>
        <end position="122"/>
    </location>
</feature>
<comment type="caution">
    <text evidence="2">The sequence shown here is derived from an EMBL/GenBank/DDBJ whole genome shotgun (WGS) entry which is preliminary data.</text>
</comment>
<dbReference type="Gene3D" id="3.40.30.10">
    <property type="entry name" value="Glutaredoxin"/>
    <property type="match status" value="1"/>
</dbReference>
<accession>A0A0L1JMJ5</accession>
<gene>
    <name evidence="2" type="ORF">ATO11_15190</name>
</gene>
<evidence type="ECO:0008006" key="4">
    <source>
        <dbReference type="Google" id="ProtNLM"/>
    </source>
</evidence>
<keyword evidence="1" id="KW-0732">Signal</keyword>
<dbReference type="OrthoDB" id="7362982at2"/>
<evidence type="ECO:0000313" key="3">
    <source>
        <dbReference type="Proteomes" id="UP000036938"/>
    </source>
</evidence>
<dbReference type="SUPFAM" id="SSF52833">
    <property type="entry name" value="Thioredoxin-like"/>
    <property type="match status" value="1"/>
</dbReference>
<proteinExistence type="predicted"/>
<evidence type="ECO:0000313" key="2">
    <source>
        <dbReference type="EMBL" id="KNG92927.1"/>
    </source>
</evidence>
<dbReference type="AlphaFoldDB" id="A0A0L1JMJ5"/>
<name>A0A0L1JMJ5_9RHOB</name>
<protein>
    <recommendedName>
        <fullName evidence="4">Regulatory protein</fullName>
    </recommendedName>
</protein>
<evidence type="ECO:0000256" key="1">
    <source>
        <dbReference type="SAM" id="SignalP"/>
    </source>
</evidence>
<dbReference type="RefSeq" id="WP_110553724.1">
    <property type="nucleotide sequence ID" value="NZ_AQQZ01000007.1"/>
</dbReference>
<feature type="signal peptide" evidence="1">
    <location>
        <begin position="1"/>
        <end position="21"/>
    </location>
</feature>
<dbReference type="EMBL" id="AQQZ01000007">
    <property type="protein sequence ID" value="KNG92927.1"/>
    <property type="molecule type" value="Genomic_DNA"/>
</dbReference>